<comment type="caution">
    <text evidence="1">The sequence shown here is derived from an EMBL/GenBank/DDBJ whole genome shotgun (WGS) entry which is preliminary data.</text>
</comment>
<evidence type="ECO:0000313" key="2">
    <source>
        <dbReference type="Proteomes" id="UP000316781"/>
    </source>
</evidence>
<dbReference type="AlphaFoldDB" id="A0A549SFT9"/>
<protein>
    <submittedName>
        <fullName evidence="1">Uncharacterized protein</fullName>
    </submittedName>
</protein>
<dbReference type="RefSeq" id="WP_142864222.1">
    <property type="nucleotide sequence ID" value="NZ_VJMF01000082.1"/>
</dbReference>
<dbReference type="Proteomes" id="UP000316781">
    <property type="component" value="Unassembled WGS sequence"/>
</dbReference>
<gene>
    <name evidence="1" type="ORF">FM996_18355</name>
</gene>
<organism evidence="1 2">
    <name type="scientific">Methylosinus sporium</name>
    <dbReference type="NCBI Taxonomy" id="428"/>
    <lineage>
        <taxon>Bacteria</taxon>
        <taxon>Pseudomonadati</taxon>
        <taxon>Pseudomonadota</taxon>
        <taxon>Alphaproteobacteria</taxon>
        <taxon>Hyphomicrobiales</taxon>
        <taxon>Methylocystaceae</taxon>
        <taxon>Methylosinus</taxon>
    </lineage>
</organism>
<name>A0A549SFT9_METSR</name>
<reference evidence="1 2" key="1">
    <citation type="submission" date="2019-07" db="EMBL/GenBank/DDBJ databases">
        <title>Ln-dependent methylotrophs.</title>
        <authorList>
            <person name="Tani A."/>
        </authorList>
    </citation>
    <scope>NUCLEOTIDE SEQUENCE [LARGE SCALE GENOMIC DNA]</scope>
    <source>
        <strain evidence="1 2">SM89A</strain>
    </source>
</reference>
<sequence>MSRDQFDAIVARYAIGAMRDLRGYWKPFNGNCGTSFTFVAQFVKAADRAEPAERKSPQAEISAFDP</sequence>
<accession>A0A549SFT9</accession>
<proteinExistence type="predicted"/>
<evidence type="ECO:0000313" key="1">
    <source>
        <dbReference type="EMBL" id="TRL28495.1"/>
    </source>
</evidence>
<dbReference type="EMBL" id="VJMF01000082">
    <property type="protein sequence ID" value="TRL28495.1"/>
    <property type="molecule type" value="Genomic_DNA"/>
</dbReference>